<evidence type="ECO:0000256" key="4">
    <source>
        <dbReference type="ARBA" id="ARBA00022705"/>
    </source>
</evidence>
<organism evidence="8 9">
    <name type="scientific">Desulfofustis limnaeus</name>
    <dbReference type="NCBI Taxonomy" id="2740163"/>
    <lineage>
        <taxon>Bacteria</taxon>
        <taxon>Pseudomonadati</taxon>
        <taxon>Thermodesulfobacteriota</taxon>
        <taxon>Desulfobulbia</taxon>
        <taxon>Desulfobulbales</taxon>
        <taxon>Desulfocapsaceae</taxon>
        <taxon>Desulfofustis</taxon>
    </lineage>
</organism>
<evidence type="ECO:0000313" key="8">
    <source>
        <dbReference type="EMBL" id="BDD88997.1"/>
    </source>
</evidence>
<keyword evidence="2" id="KW-0808">Transferase</keyword>
<dbReference type="Gene3D" id="1.20.272.10">
    <property type="match status" value="1"/>
</dbReference>
<evidence type="ECO:0000256" key="2">
    <source>
        <dbReference type="ARBA" id="ARBA00022679"/>
    </source>
</evidence>
<dbReference type="SUPFAM" id="SSF48019">
    <property type="entry name" value="post-AAA+ oligomerization domain-like"/>
    <property type="match status" value="1"/>
</dbReference>
<accession>A0ABM7WDF3</accession>
<dbReference type="Gene3D" id="3.40.50.300">
    <property type="entry name" value="P-loop containing nucleotide triphosphate hydrolases"/>
    <property type="match status" value="1"/>
</dbReference>
<dbReference type="PANTHER" id="PTHR34388">
    <property type="entry name" value="DNA POLYMERASE III SUBUNIT DELTA"/>
    <property type="match status" value="1"/>
</dbReference>
<evidence type="ECO:0000256" key="3">
    <source>
        <dbReference type="ARBA" id="ARBA00022695"/>
    </source>
</evidence>
<keyword evidence="9" id="KW-1185">Reference proteome</keyword>
<dbReference type="EC" id="2.7.7.7" evidence="1"/>
<dbReference type="Proteomes" id="UP000830055">
    <property type="component" value="Chromosome"/>
</dbReference>
<keyword evidence="4" id="KW-0235">DNA replication</keyword>
<evidence type="ECO:0000256" key="7">
    <source>
        <dbReference type="ARBA" id="ARBA00049244"/>
    </source>
</evidence>
<dbReference type="EMBL" id="AP025516">
    <property type="protein sequence ID" value="BDD88997.1"/>
    <property type="molecule type" value="Genomic_DNA"/>
</dbReference>
<dbReference type="PANTHER" id="PTHR34388:SF1">
    <property type="entry name" value="DNA POLYMERASE III SUBUNIT DELTA"/>
    <property type="match status" value="1"/>
</dbReference>
<dbReference type="InterPro" id="IPR005790">
    <property type="entry name" value="DNA_polIII_delta"/>
</dbReference>
<comment type="similarity">
    <text evidence="6">Belongs to the DNA polymerase HolA subunit family.</text>
</comment>
<name>A0ABM7WDF3_9BACT</name>
<keyword evidence="3" id="KW-0548">Nucleotidyltransferase</keyword>
<protein>
    <recommendedName>
        <fullName evidence="1">DNA-directed DNA polymerase</fullName>
        <ecNumber evidence="1">2.7.7.7</ecNumber>
    </recommendedName>
</protein>
<evidence type="ECO:0000256" key="1">
    <source>
        <dbReference type="ARBA" id="ARBA00012417"/>
    </source>
</evidence>
<evidence type="ECO:0000256" key="5">
    <source>
        <dbReference type="ARBA" id="ARBA00022932"/>
    </source>
</evidence>
<dbReference type="InterPro" id="IPR008921">
    <property type="entry name" value="DNA_pol3_clamp-load_cplx_C"/>
</dbReference>
<sequence length="457" mass="50561">MAIHQRNDIGAVVNAIDRQHPKQVYLCCGERYLCQQTAGQIEESFKRNGGGTVHSVDGSTEDPGRLLTRLQSLSLLPGWQIYRVSDTRLFLSRASLGDLWEKACQAHRDKKNEAAARYLSHLLSLTAIDRGEPAVFGNLSPDQWQTVFGFPHPGGSLVWADELLANSVTTTAPAAEDDGERLIALIEKGLPGRNVLLLLADTVDKRKRLFTAIKTHGEIIDCSVLEGSSKAAVDGQKTVVRELALATLQEFGKTISPKVLEQLFERIGCHPIAVVRETEKLALYADERQEISAEDLDLLVGQTREEAIFALTEALSARDRAKSLNVLHHLLRNNVHPLAIFAALRNFLRRLLIFRSLQMQAQPRWYRGMSAAVFQNEYLPALKEIGQWPELLKGHPYALFMSFSRAAQWPAVALQQGLAELAEAEFRLKGSSLPPAIVLESLLVTLMSPEKSPAGVA</sequence>
<keyword evidence="5" id="KW-0239">DNA-directed DNA polymerase</keyword>
<evidence type="ECO:0000313" key="9">
    <source>
        <dbReference type="Proteomes" id="UP000830055"/>
    </source>
</evidence>
<dbReference type="InterPro" id="IPR027417">
    <property type="entry name" value="P-loop_NTPase"/>
</dbReference>
<reference evidence="8 9" key="1">
    <citation type="submission" date="2022-01" db="EMBL/GenBank/DDBJ databases">
        <title>Desulfofustis limnae sp. nov., a novel mesophilic sulfate-reducing bacterium isolated from marsh soil.</title>
        <authorList>
            <person name="Watanabe M."/>
            <person name="Takahashi A."/>
            <person name="Kojima H."/>
            <person name="Fukui M."/>
        </authorList>
    </citation>
    <scope>NUCLEOTIDE SEQUENCE [LARGE SCALE GENOMIC DNA]</scope>
    <source>
        <strain evidence="8 9">PPLL</strain>
    </source>
</reference>
<dbReference type="Gene3D" id="1.10.8.60">
    <property type="match status" value="1"/>
</dbReference>
<comment type="catalytic activity">
    <reaction evidence="7">
        <text>DNA(n) + a 2'-deoxyribonucleoside 5'-triphosphate = DNA(n+1) + diphosphate</text>
        <dbReference type="Rhea" id="RHEA:22508"/>
        <dbReference type="Rhea" id="RHEA-COMP:17339"/>
        <dbReference type="Rhea" id="RHEA-COMP:17340"/>
        <dbReference type="ChEBI" id="CHEBI:33019"/>
        <dbReference type="ChEBI" id="CHEBI:61560"/>
        <dbReference type="ChEBI" id="CHEBI:173112"/>
        <dbReference type="EC" id="2.7.7.7"/>
    </reaction>
</comment>
<proteinExistence type="inferred from homology"/>
<evidence type="ECO:0000256" key="6">
    <source>
        <dbReference type="ARBA" id="ARBA00034754"/>
    </source>
</evidence>
<dbReference type="RefSeq" id="WP_284152325.1">
    <property type="nucleotide sequence ID" value="NZ_AP025516.1"/>
</dbReference>
<gene>
    <name evidence="8" type="ORF">DPPLL_33620</name>
</gene>
<dbReference type="NCBIfam" id="TIGR01128">
    <property type="entry name" value="holA"/>
    <property type="match status" value="1"/>
</dbReference>